<proteinExistence type="predicted"/>
<accession>A0ABN6ER79</accession>
<keyword evidence="3" id="KW-1185">Reference proteome</keyword>
<reference evidence="2" key="1">
    <citation type="journal article" date="2022" name="Arch. Microbiol.">
        <title>Pseudodesulfovibrio sediminis sp. nov., a mesophilic and neutrophilic sulfate-reducing bacterium isolated from sediment of a brackish lake.</title>
        <authorList>
            <person name="Takahashi A."/>
            <person name="Kojima H."/>
            <person name="Watanabe M."/>
            <person name="Fukui M."/>
        </authorList>
    </citation>
    <scope>NUCLEOTIDE SEQUENCE</scope>
    <source>
        <strain evidence="2">SF6</strain>
    </source>
</reference>
<evidence type="ECO:0000256" key="1">
    <source>
        <dbReference type="SAM" id="SignalP"/>
    </source>
</evidence>
<dbReference type="PANTHER" id="PTHR38834">
    <property type="entry name" value="PERIPLASMIC SUBSTRATE BINDING PROTEIN FAMILY 3"/>
    <property type="match status" value="1"/>
</dbReference>
<gene>
    <name evidence="2" type="ORF">PSDVSF_08230</name>
</gene>
<dbReference type="Proteomes" id="UP001053296">
    <property type="component" value="Chromosome"/>
</dbReference>
<feature type="signal peptide" evidence="1">
    <location>
        <begin position="1"/>
        <end position="24"/>
    </location>
</feature>
<dbReference type="Gene3D" id="3.40.190.10">
    <property type="entry name" value="Periplasmic binding protein-like II"/>
    <property type="match status" value="2"/>
</dbReference>
<evidence type="ECO:0000313" key="3">
    <source>
        <dbReference type="Proteomes" id="UP001053296"/>
    </source>
</evidence>
<feature type="chain" id="PRO_5046298918" description="Solute-binding protein family 3/N-terminal domain-containing protein" evidence="1">
    <location>
        <begin position="25"/>
        <end position="254"/>
    </location>
</feature>
<protein>
    <recommendedName>
        <fullName evidence="4">Solute-binding protein family 3/N-terminal domain-containing protein</fullName>
    </recommendedName>
</protein>
<dbReference type="SUPFAM" id="SSF53850">
    <property type="entry name" value="Periplasmic binding protein-like II"/>
    <property type="match status" value="1"/>
</dbReference>
<organism evidence="2 3">
    <name type="scientific">Pseudodesulfovibrio sediminis</name>
    <dbReference type="NCBI Taxonomy" id="2810563"/>
    <lineage>
        <taxon>Bacteria</taxon>
        <taxon>Pseudomonadati</taxon>
        <taxon>Thermodesulfobacteriota</taxon>
        <taxon>Desulfovibrionia</taxon>
        <taxon>Desulfovibrionales</taxon>
        <taxon>Desulfovibrionaceae</taxon>
    </lineage>
</organism>
<sequence length="254" mass="28596">MTHIKLSISSFIALLLLTVSPSHAGTFKIMTAPYPPYTVSNGLKVKGLSVTALVTLMEMCGTPIDQKKIKLTPWAYAYECAAREPGQILLNAQRDSTTERLYKWVGPVLNTQVVLIGRKKDKLFIPTKAHLKNYRIASVRWSRPEKTLLAGGMHPEDLKRSASHVQALRQLDRGEVDLFAYTAKGAPYLMAGLGMQEKDYIIYYTFEDEPLYFAFSKDTDDKLIHRLNMTLKELKATGRDGTSQFEKILGSQIH</sequence>
<name>A0ABN6ER79_9BACT</name>
<dbReference type="EMBL" id="AP024485">
    <property type="protein sequence ID" value="BCS87581.1"/>
    <property type="molecule type" value="Genomic_DNA"/>
</dbReference>
<evidence type="ECO:0008006" key="4">
    <source>
        <dbReference type="Google" id="ProtNLM"/>
    </source>
</evidence>
<dbReference type="PANTHER" id="PTHR38834:SF3">
    <property type="entry name" value="SOLUTE-BINDING PROTEIN FAMILY 3_N-TERMINAL DOMAIN-CONTAINING PROTEIN"/>
    <property type="match status" value="1"/>
</dbReference>
<keyword evidence="1" id="KW-0732">Signal</keyword>
<evidence type="ECO:0000313" key="2">
    <source>
        <dbReference type="EMBL" id="BCS87581.1"/>
    </source>
</evidence>